<dbReference type="PANTHER" id="PTHR43856">
    <property type="entry name" value="CARDIOLIPIN HYDROLASE"/>
    <property type="match status" value="1"/>
</dbReference>
<evidence type="ECO:0000259" key="7">
    <source>
        <dbReference type="Pfam" id="PF13091"/>
    </source>
</evidence>
<dbReference type="GeneID" id="112051662"/>
<dbReference type="PANTHER" id="PTHR43856:SF1">
    <property type="entry name" value="MITOCHONDRIAL CARDIOLIPIN HYDROLASE"/>
    <property type="match status" value="1"/>
</dbReference>
<dbReference type="Pfam" id="PF13091">
    <property type="entry name" value="PLDc_2"/>
    <property type="match status" value="1"/>
</dbReference>
<dbReference type="RefSeq" id="XP_023946160.2">
    <property type="nucleotide sequence ID" value="XM_024090392.2"/>
</dbReference>
<keyword evidence="2" id="KW-0442">Lipid degradation</keyword>
<dbReference type="InterPro" id="IPR051406">
    <property type="entry name" value="PLD_domain"/>
</dbReference>
<sequence>MKLTPRLLSSAAAVALTCVVSAAAYFYKRRNTEINEVMVFCKLQFNPHNYFDKLVSFIESAKNSVNVCMPSIHNPAIQARLVNIIKSKNVKVHIVIDRSGYNDSTDFFLKELIAAGAEIKCKSSEPMFGMKHKFCLVDDKILMTGTLNWGDDRSFDSWNYVYITSKQQLVEPVKNEFYQMWNKASDVLTLVDVYGDSDAETVETRNADEMSDDSSEQDDDQVTIIIDTKIDNNNMATPIDKEMAQNQFNCISNKISV</sequence>
<evidence type="ECO:0000256" key="5">
    <source>
        <dbReference type="ARBA" id="ARBA00040549"/>
    </source>
</evidence>
<evidence type="ECO:0000313" key="9">
    <source>
        <dbReference type="RefSeq" id="XP_023946160.2"/>
    </source>
</evidence>
<evidence type="ECO:0000256" key="1">
    <source>
        <dbReference type="ARBA" id="ARBA00022801"/>
    </source>
</evidence>
<dbReference type="AlphaFoldDB" id="A0A6J1NEK1"/>
<keyword evidence="1 9" id="KW-0378">Hydrolase</keyword>
<dbReference type="GO" id="GO:0016891">
    <property type="term" value="F:RNA endonuclease activity producing 5'-phosphomonoesters, hydrolytic mechanism"/>
    <property type="evidence" value="ECO:0007669"/>
    <property type="project" value="TreeGrafter"/>
</dbReference>
<evidence type="ECO:0000256" key="4">
    <source>
        <dbReference type="ARBA" id="ARBA00038012"/>
    </source>
</evidence>
<comment type="similarity">
    <text evidence="4">Belongs to the phospholipase D family. MitoPLD/Zucchini subfamily.</text>
</comment>
<evidence type="ECO:0000256" key="2">
    <source>
        <dbReference type="ARBA" id="ARBA00022963"/>
    </source>
</evidence>
<keyword evidence="8" id="KW-1185">Reference proteome</keyword>
<keyword evidence="3" id="KW-0443">Lipid metabolism</keyword>
<evidence type="ECO:0000256" key="6">
    <source>
        <dbReference type="ARBA" id="ARBA00043167"/>
    </source>
</evidence>
<name>A0A6J1NEK1_BICAN</name>
<dbReference type="GO" id="GO:0016042">
    <property type="term" value="P:lipid catabolic process"/>
    <property type="evidence" value="ECO:0007669"/>
    <property type="project" value="UniProtKB-KW"/>
</dbReference>
<dbReference type="SUPFAM" id="SSF56024">
    <property type="entry name" value="Phospholipase D/nuclease"/>
    <property type="match status" value="1"/>
</dbReference>
<protein>
    <recommendedName>
        <fullName evidence="5">Mitochondrial cardiolipin hydrolase</fullName>
    </recommendedName>
    <alternativeName>
        <fullName evidence="6">Mitochondrial phospholipase</fullName>
    </alternativeName>
</protein>
<accession>A0A6J1NEK1</accession>
<dbReference type="Gene3D" id="3.30.870.10">
    <property type="entry name" value="Endonuclease Chain A"/>
    <property type="match status" value="1"/>
</dbReference>
<dbReference type="OrthoDB" id="5205528at2759"/>
<reference evidence="9" key="1">
    <citation type="submission" date="2025-08" db="UniProtKB">
        <authorList>
            <consortium name="RefSeq"/>
        </authorList>
    </citation>
    <scope>IDENTIFICATION</scope>
</reference>
<organism evidence="8 9">
    <name type="scientific">Bicyclus anynana</name>
    <name type="common">Squinting bush brown butterfly</name>
    <dbReference type="NCBI Taxonomy" id="110368"/>
    <lineage>
        <taxon>Eukaryota</taxon>
        <taxon>Metazoa</taxon>
        <taxon>Ecdysozoa</taxon>
        <taxon>Arthropoda</taxon>
        <taxon>Hexapoda</taxon>
        <taxon>Insecta</taxon>
        <taxon>Pterygota</taxon>
        <taxon>Neoptera</taxon>
        <taxon>Endopterygota</taxon>
        <taxon>Lepidoptera</taxon>
        <taxon>Glossata</taxon>
        <taxon>Ditrysia</taxon>
        <taxon>Papilionoidea</taxon>
        <taxon>Nymphalidae</taxon>
        <taxon>Satyrinae</taxon>
        <taxon>Satyrini</taxon>
        <taxon>Mycalesina</taxon>
        <taxon>Bicyclus</taxon>
    </lineage>
</organism>
<dbReference type="InterPro" id="IPR025202">
    <property type="entry name" value="PLD-like_dom"/>
</dbReference>
<evidence type="ECO:0000313" key="8">
    <source>
        <dbReference type="Proteomes" id="UP001652582"/>
    </source>
</evidence>
<dbReference type="KEGG" id="bany:112051662"/>
<feature type="domain" description="Phospholipase D-like" evidence="7">
    <location>
        <begin position="54"/>
        <end position="181"/>
    </location>
</feature>
<gene>
    <name evidence="9" type="primary">LOC112051662</name>
</gene>
<evidence type="ECO:0000256" key="3">
    <source>
        <dbReference type="ARBA" id="ARBA00023098"/>
    </source>
</evidence>
<dbReference type="Proteomes" id="UP001652582">
    <property type="component" value="Chromosome 15"/>
</dbReference>
<proteinExistence type="inferred from homology"/>